<feature type="non-terminal residue" evidence="1">
    <location>
        <position position="1"/>
    </location>
</feature>
<reference evidence="1" key="1">
    <citation type="submission" date="2021-06" db="EMBL/GenBank/DDBJ databases">
        <authorList>
            <person name="Kallberg Y."/>
            <person name="Tangrot J."/>
            <person name="Rosling A."/>
        </authorList>
    </citation>
    <scope>NUCLEOTIDE SEQUENCE</scope>
    <source>
        <strain evidence="1">MA453B</strain>
    </source>
</reference>
<dbReference type="EMBL" id="CAJVPY010045824">
    <property type="protein sequence ID" value="CAG8810023.1"/>
    <property type="molecule type" value="Genomic_DNA"/>
</dbReference>
<gene>
    <name evidence="1" type="ORF">DERYTH_LOCUS25212</name>
</gene>
<sequence>SFEAASNYCKSEFFQKKGTYQKLGEKFYKLEENGNKIRKRIEGDTLI</sequence>
<dbReference type="Proteomes" id="UP000789405">
    <property type="component" value="Unassembled WGS sequence"/>
</dbReference>
<feature type="non-terminal residue" evidence="1">
    <location>
        <position position="47"/>
    </location>
</feature>
<evidence type="ECO:0000313" key="1">
    <source>
        <dbReference type="EMBL" id="CAG8810023.1"/>
    </source>
</evidence>
<protein>
    <submittedName>
        <fullName evidence="1">1093_t:CDS:1</fullName>
    </submittedName>
</protein>
<accession>A0A9N9K4P4</accession>
<organism evidence="1 2">
    <name type="scientific">Dentiscutata erythropus</name>
    <dbReference type="NCBI Taxonomy" id="1348616"/>
    <lineage>
        <taxon>Eukaryota</taxon>
        <taxon>Fungi</taxon>
        <taxon>Fungi incertae sedis</taxon>
        <taxon>Mucoromycota</taxon>
        <taxon>Glomeromycotina</taxon>
        <taxon>Glomeromycetes</taxon>
        <taxon>Diversisporales</taxon>
        <taxon>Gigasporaceae</taxon>
        <taxon>Dentiscutata</taxon>
    </lineage>
</organism>
<proteinExistence type="predicted"/>
<name>A0A9N9K4P4_9GLOM</name>
<dbReference type="AlphaFoldDB" id="A0A9N9K4P4"/>
<evidence type="ECO:0000313" key="2">
    <source>
        <dbReference type="Proteomes" id="UP000789405"/>
    </source>
</evidence>
<comment type="caution">
    <text evidence="1">The sequence shown here is derived from an EMBL/GenBank/DDBJ whole genome shotgun (WGS) entry which is preliminary data.</text>
</comment>
<dbReference type="OrthoDB" id="10495059at2759"/>
<keyword evidence="2" id="KW-1185">Reference proteome</keyword>